<dbReference type="GO" id="GO:0005524">
    <property type="term" value="F:ATP binding"/>
    <property type="evidence" value="ECO:0007669"/>
    <property type="project" value="UniProtKB-KW"/>
</dbReference>
<dbReference type="InterPro" id="IPR005074">
    <property type="entry name" value="Peptidase_C39"/>
</dbReference>
<keyword evidence="2" id="KW-0067">ATP-binding</keyword>
<dbReference type="Proteomes" id="UP000064893">
    <property type="component" value="Chromosome"/>
</dbReference>
<reference evidence="2 3" key="1">
    <citation type="submission" date="2015-11" db="EMBL/GenBank/DDBJ databases">
        <title>Description and complete genome sequence of a novel strain predominating in hypersaline microbial mats and representing a new family of the Bacteriodetes phylum.</title>
        <authorList>
            <person name="Spring S."/>
            <person name="Bunk B."/>
            <person name="Sproer C."/>
            <person name="Klenk H.-P."/>
        </authorList>
    </citation>
    <scope>NUCLEOTIDE SEQUENCE [LARGE SCALE GENOMIC DNA]</scope>
    <source>
        <strain evidence="2 3">L21-Spi-D4</strain>
    </source>
</reference>
<dbReference type="GO" id="GO:0016020">
    <property type="term" value="C:membrane"/>
    <property type="evidence" value="ECO:0007669"/>
    <property type="project" value="InterPro"/>
</dbReference>
<dbReference type="PROSITE" id="PS50990">
    <property type="entry name" value="PEPTIDASE_C39"/>
    <property type="match status" value="1"/>
</dbReference>
<keyword evidence="3" id="KW-1185">Reference proteome</keyword>
<sequence length="123" mass="14135">MRRITSFKQPDAMDCGPTCLRMVAAHHGKHYSLPSLREKSHITRAGVSLLRISDAAEAIGFRTMGVKLSFDKLKKEKPLPCIAHWRENHFVVVYKIAKGLYSNLPRISHKYIKINQNNKNRHN</sequence>
<dbReference type="GO" id="GO:0008233">
    <property type="term" value="F:peptidase activity"/>
    <property type="evidence" value="ECO:0007669"/>
    <property type="project" value="InterPro"/>
</dbReference>
<dbReference type="EC" id="3.4.22.-" evidence="2"/>
<dbReference type="KEGG" id="blq:L21SP5_00454"/>
<dbReference type="AlphaFoldDB" id="A0A0S2HVW7"/>
<protein>
    <submittedName>
        <fullName evidence="2">Lactococcin-G-processing and transport ATP-binding protein LagD</fullName>
        <ecNumber evidence="2">3.4.22.-</ecNumber>
    </submittedName>
</protein>
<dbReference type="Pfam" id="PF03412">
    <property type="entry name" value="Peptidase_C39"/>
    <property type="match status" value="1"/>
</dbReference>
<dbReference type="PATRIC" id="fig|1307839.3.peg.494"/>
<name>A0A0S2HVW7_9BACT</name>
<accession>A0A0S2HVW7</accession>
<organism evidence="2 3">
    <name type="scientific">Salinivirga cyanobacteriivorans</name>
    <dbReference type="NCBI Taxonomy" id="1307839"/>
    <lineage>
        <taxon>Bacteria</taxon>
        <taxon>Pseudomonadati</taxon>
        <taxon>Bacteroidota</taxon>
        <taxon>Bacteroidia</taxon>
        <taxon>Bacteroidales</taxon>
        <taxon>Salinivirgaceae</taxon>
        <taxon>Salinivirga</taxon>
    </lineage>
</organism>
<dbReference type="GO" id="GO:0006508">
    <property type="term" value="P:proteolysis"/>
    <property type="evidence" value="ECO:0007669"/>
    <property type="project" value="InterPro"/>
</dbReference>
<dbReference type="EMBL" id="CP013118">
    <property type="protein sequence ID" value="ALO14133.1"/>
    <property type="molecule type" value="Genomic_DNA"/>
</dbReference>
<keyword evidence="2" id="KW-0378">Hydrolase</keyword>
<feature type="domain" description="Peptidase C39" evidence="1">
    <location>
        <begin position="9"/>
        <end position="123"/>
    </location>
</feature>
<evidence type="ECO:0000313" key="3">
    <source>
        <dbReference type="Proteomes" id="UP000064893"/>
    </source>
</evidence>
<evidence type="ECO:0000259" key="1">
    <source>
        <dbReference type="PROSITE" id="PS50990"/>
    </source>
</evidence>
<dbReference type="STRING" id="1307839.L21SP5_00454"/>
<dbReference type="OrthoDB" id="603275at2"/>
<keyword evidence="2" id="KW-0547">Nucleotide-binding</keyword>
<proteinExistence type="predicted"/>
<gene>
    <name evidence="2" type="primary">lagD_1</name>
    <name evidence="2" type="ORF">L21SP5_00454</name>
</gene>
<dbReference type="Gene3D" id="3.90.70.10">
    <property type="entry name" value="Cysteine proteinases"/>
    <property type="match status" value="1"/>
</dbReference>
<evidence type="ECO:0000313" key="2">
    <source>
        <dbReference type="EMBL" id="ALO14133.1"/>
    </source>
</evidence>